<feature type="compositionally biased region" description="Low complexity" evidence="1">
    <location>
        <begin position="604"/>
        <end position="621"/>
    </location>
</feature>
<dbReference type="AlphaFoldDB" id="A0A0C9TXD2"/>
<reference evidence="3" key="2">
    <citation type="submission" date="2015-01" db="EMBL/GenBank/DDBJ databases">
        <title>Evolutionary Origins and Diversification of the Mycorrhizal Mutualists.</title>
        <authorList>
            <consortium name="DOE Joint Genome Institute"/>
            <consortium name="Mycorrhizal Genomics Consortium"/>
            <person name="Kohler A."/>
            <person name="Kuo A."/>
            <person name="Nagy L.G."/>
            <person name="Floudas D."/>
            <person name="Copeland A."/>
            <person name="Barry K.W."/>
            <person name="Cichocki N."/>
            <person name="Veneault-Fourrey C."/>
            <person name="LaButti K."/>
            <person name="Lindquist E.A."/>
            <person name="Lipzen A."/>
            <person name="Lundell T."/>
            <person name="Morin E."/>
            <person name="Murat C."/>
            <person name="Riley R."/>
            <person name="Ohm R."/>
            <person name="Sun H."/>
            <person name="Tunlid A."/>
            <person name="Henrissat B."/>
            <person name="Grigoriev I.V."/>
            <person name="Hibbett D.S."/>
            <person name="Martin F."/>
        </authorList>
    </citation>
    <scope>NUCLEOTIDE SEQUENCE [LARGE SCALE GENOMIC DNA]</scope>
    <source>
        <strain evidence="3">ATCC 200175</strain>
    </source>
</reference>
<keyword evidence="3" id="KW-1185">Reference proteome</keyword>
<accession>A0A0C9TXD2</accession>
<feature type="region of interest" description="Disordered" evidence="1">
    <location>
        <begin position="49"/>
        <end position="69"/>
    </location>
</feature>
<protein>
    <submittedName>
        <fullName evidence="2">Uncharacterized protein</fullName>
    </submittedName>
</protein>
<dbReference type="Proteomes" id="UP000053647">
    <property type="component" value="Unassembled WGS sequence"/>
</dbReference>
<evidence type="ECO:0000313" key="3">
    <source>
        <dbReference type="Proteomes" id="UP000053647"/>
    </source>
</evidence>
<feature type="compositionally biased region" description="Polar residues" evidence="1">
    <location>
        <begin position="743"/>
        <end position="757"/>
    </location>
</feature>
<sequence length="848" mass="91879">MTIAVFNAFRKAKTISKHENNIVDVGPRECPLPRGPRSNSKIFKFGKFGVHSKAQPEERAETTSPSPVGAFTNIQAKQQQKISRTVKSLKEDIRKILKRPGGASPTVSTNKPAVECDAVSHGKVPAPDGEEQVIPSLHPSPGLTASVPRNVVHGVCTPLAQVWGSSEATASLVSCGEHPMGVHFDEFVSSCAVAEPPSPLLSSQLLVISHTVEPESDFNVYISPCVSSEHPMIEEKDEDTVSSLAYCASPNSSVQNIQESLDLKQAMPAVAPSIFPAHVDEKVDVEELQATQEMLTARSSPCVPLGESASEAELNAMWEAEFAAFKFDSGNIEEWTDEVEIAKQAKYDAHFAYAEKALAVPVPKLSSFFSRDSLAIKDHFPTTVWGSSEATASLVSCGEHPMGVHFDEFVSSCAVAEPPSPLLSSQLLVISHTVEPESDFNVYISPCVSSEHPMIEEKDEDTVSSLAYCASPNSSVQNIQESLDLKQAMPAVAPSIFPAHVDEKVDVEELQATQEMLTARSSPCVPLGESASEAELNAMWEAEFAAFKFDSGNIEEWTDEVEIAKQAKYDAHFAYAEKALAVPVPKLSSFFSRDSLAIKDHFPTRTQSSESSGSSTLPDTSLATTIDLGDSPPRSFAAKLRGLRRVPKHVDLRNSQVSTTAECVLSPDLPRSPLDLPGSDLVTILEIGAAPLSRTEKRRGMKQPFLSFGGKMRSFGEVGKGKDLRSWVAFSGTLEPSPPSLNAKKTSSNPGSVHSEATWTSNEFQEVSESSISHSHCLLQAVFRPSCGIRTAIFSSRPSPSLSSSTSPVWSCAKITRATNGKRRKQMTKESMKALKKRLDSMDIDPWY</sequence>
<evidence type="ECO:0000313" key="2">
    <source>
        <dbReference type="EMBL" id="KIJ11981.1"/>
    </source>
</evidence>
<dbReference type="HOGENOM" id="CLU_336185_0_0_1"/>
<feature type="region of interest" description="Disordered" evidence="1">
    <location>
        <begin position="602"/>
        <end position="630"/>
    </location>
</feature>
<evidence type="ECO:0000256" key="1">
    <source>
        <dbReference type="SAM" id="MobiDB-lite"/>
    </source>
</evidence>
<proteinExistence type="predicted"/>
<feature type="region of interest" description="Disordered" evidence="1">
    <location>
        <begin position="737"/>
        <end position="757"/>
    </location>
</feature>
<dbReference type="EMBL" id="KN819370">
    <property type="protein sequence ID" value="KIJ11981.1"/>
    <property type="molecule type" value="Genomic_DNA"/>
</dbReference>
<dbReference type="OrthoDB" id="2691041at2759"/>
<reference evidence="2 3" key="1">
    <citation type="submission" date="2014-06" db="EMBL/GenBank/DDBJ databases">
        <authorList>
            <consortium name="DOE Joint Genome Institute"/>
            <person name="Kuo A."/>
            <person name="Kohler A."/>
            <person name="Nagy L.G."/>
            <person name="Floudas D."/>
            <person name="Copeland A."/>
            <person name="Barry K.W."/>
            <person name="Cichocki N."/>
            <person name="Veneault-Fourrey C."/>
            <person name="LaButti K."/>
            <person name="Lindquist E.A."/>
            <person name="Lipzen A."/>
            <person name="Lundell T."/>
            <person name="Morin E."/>
            <person name="Murat C."/>
            <person name="Sun H."/>
            <person name="Tunlid A."/>
            <person name="Henrissat B."/>
            <person name="Grigoriev I.V."/>
            <person name="Hibbett D.S."/>
            <person name="Martin F."/>
            <person name="Nordberg H.P."/>
            <person name="Cantor M.N."/>
            <person name="Hua S.X."/>
        </authorList>
    </citation>
    <scope>NUCLEOTIDE SEQUENCE [LARGE SCALE GENOMIC DNA]</scope>
    <source>
        <strain evidence="2 3">ATCC 200175</strain>
    </source>
</reference>
<name>A0A0C9TXD2_PAXIN</name>
<organism evidence="2 3">
    <name type="scientific">Paxillus involutus ATCC 200175</name>
    <dbReference type="NCBI Taxonomy" id="664439"/>
    <lineage>
        <taxon>Eukaryota</taxon>
        <taxon>Fungi</taxon>
        <taxon>Dikarya</taxon>
        <taxon>Basidiomycota</taxon>
        <taxon>Agaricomycotina</taxon>
        <taxon>Agaricomycetes</taxon>
        <taxon>Agaricomycetidae</taxon>
        <taxon>Boletales</taxon>
        <taxon>Paxilineae</taxon>
        <taxon>Paxillaceae</taxon>
        <taxon>Paxillus</taxon>
    </lineage>
</organism>
<gene>
    <name evidence="2" type="ORF">PAXINDRAFT_101437</name>
</gene>